<feature type="transmembrane region" description="Helical" evidence="1">
    <location>
        <begin position="448"/>
        <end position="473"/>
    </location>
</feature>
<evidence type="ECO:0000313" key="2">
    <source>
        <dbReference type="EMBL" id="KAF1921626.1"/>
    </source>
</evidence>
<evidence type="ECO:0000313" key="3">
    <source>
        <dbReference type="Proteomes" id="UP000800096"/>
    </source>
</evidence>
<keyword evidence="3" id="KW-1185">Reference proteome</keyword>
<reference evidence="2" key="1">
    <citation type="journal article" date="2020" name="Stud. Mycol.">
        <title>101 Dothideomycetes genomes: a test case for predicting lifestyles and emergence of pathogens.</title>
        <authorList>
            <person name="Haridas S."/>
            <person name="Albert R."/>
            <person name="Binder M."/>
            <person name="Bloem J."/>
            <person name="Labutti K."/>
            <person name="Salamov A."/>
            <person name="Andreopoulos B."/>
            <person name="Baker S."/>
            <person name="Barry K."/>
            <person name="Bills G."/>
            <person name="Bluhm B."/>
            <person name="Cannon C."/>
            <person name="Castanera R."/>
            <person name="Culley D."/>
            <person name="Daum C."/>
            <person name="Ezra D."/>
            <person name="Gonzalez J."/>
            <person name="Henrissat B."/>
            <person name="Kuo A."/>
            <person name="Liang C."/>
            <person name="Lipzen A."/>
            <person name="Lutzoni F."/>
            <person name="Magnuson J."/>
            <person name="Mondo S."/>
            <person name="Nolan M."/>
            <person name="Ohm R."/>
            <person name="Pangilinan J."/>
            <person name="Park H.-J."/>
            <person name="Ramirez L."/>
            <person name="Alfaro M."/>
            <person name="Sun H."/>
            <person name="Tritt A."/>
            <person name="Yoshinaga Y."/>
            <person name="Zwiers L.-H."/>
            <person name="Turgeon B."/>
            <person name="Goodwin S."/>
            <person name="Spatafora J."/>
            <person name="Crous P."/>
            <person name="Grigoriev I."/>
        </authorList>
    </citation>
    <scope>NUCLEOTIDE SEQUENCE</scope>
    <source>
        <strain evidence="2">HMLAC05119</strain>
    </source>
</reference>
<dbReference type="OrthoDB" id="5428890at2759"/>
<sequence length="477" mass="53656">MFFDSKRSSTDGRTRLAHALGFCDYPANNTAAPYLSYILKQYAGSETEDEYIELFIEVVEYFRKGASAKGTPTVQTIQILIDKFALSGFQNVFADTVTGDSRRKEHVEDKVMCIIGTWTTMLSSFQLKNRSRKVVVAYGIFAGSTASPSTTPTKATPVSQPTPYFGIIAPYDESVAGLITGSGLLPGEQWDHRISFESDATTRLMGLMLNASNSQSRNALQNMLNSASGRATPPSQISPYAFLDDLNAQETQSIRATRLNAFTLNVLSAVDILWTPNVSRHMLLTKVSGRVVLELFSLPCAFRAITSPEVGVPVELTQEIEESYAVLFNAWSSAPLHARLGAYIGLRKICWCWSCSAYRFRKQCFRACKKRAMVSRPRRRRNAAPDLHQDEFDSTLETLMMSQSMSDWTPEDFPTLWPRISRLEHHLQTSRPWSIWVLFRDRRDTMQFWTFLFATVVVFLTIVQVMLGVAQVVGSFK</sequence>
<organism evidence="2 3">
    <name type="scientific">Ampelomyces quisqualis</name>
    <name type="common">Powdery mildew agent</name>
    <dbReference type="NCBI Taxonomy" id="50730"/>
    <lineage>
        <taxon>Eukaryota</taxon>
        <taxon>Fungi</taxon>
        <taxon>Dikarya</taxon>
        <taxon>Ascomycota</taxon>
        <taxon>Pezizomycotina</taxon>
        <taxon>Dothideomycetes</taxon>
        <taxon>Pleosporomycetidae</taxon>
        <taxon>Pleosporales</taxon>
        <taxon>Pleosporineae</taxon>
        <taxon>Phaeosphaeriaceae</taxon>
        <taxon>Ampelomyces</taxon>
    </lineage>
</organism>
<keyword evidence="1" id="KW-1133">Transmembrane helix</keyword>
<gene>
    <name evidence="2" type="ORF">BDU57DRAFT_510543</name>
</gene>
<keyword evidence="1" id="KW-0812">Transmembrane</keyword>
<accession>A0A6A5R4C1</accession>
<dbReference type="AlphaFoldDB" id="A0A6A5R4C1"/>
<proteinExistence type="predicted"/>
<keyword evidence="1" id="KW-0472">Membrane</keyword>
<protein>
    <submittedName>
        <fullName evidence="2">Uncharacterized protein</fullName>
    </submittedName>
</protein>
<dbReference type="Proteomes" id="UP000800096">
    <property type="component" value="Unassembled WGS sequence"/>
</dbReference>
<evidence type="ECO:0000256" key="1">
    <source>
        <dbReference type="SAM" id="Phobius"/>
    </source>
</evidence>
<name>A0A6A5R4C1_AMPQU</name>
<dbReference type="EMBL" id="ML979132">
    <property type="protein sequence ID" value="KAF1921626.1"/>
    <property type="molecule type" value="Genomic_DNA"/>
</dbReference>